<keyword evidence="3" id="KW-1185">Reference proteome</keyword>
<reference evidence="2" key="1">
    <citation type="submission" date="2022-11" db="EMBL/GenBank/DDBJ databases">
        <authorList>
            <person name="Petersen C."/>
        </authorList>
    </citation>
    <scope>NUCLEOTIDE SEQUENCE</scope>
    <source>
        <strain evidence="2">IBT 30069</strain>
    </source>
</reference>
<dbReference type="Proteomes" id="UP001149165">
    <property type="component" value="Unassembled WGS sequence"/>
</dbReference>
<feature type="region of interest" description="Disordered" evidence="1">
    <location>
        <begin position="21"/>
        <end position="62"/>
    </location>
</feature>
<reference evidence="2" key="2">
    <citation type="journal article" date="2023" name="IMA Fungus">
        <title>Comparative genomic study of the Penicillium genus elucidates a diverse pangenome and 15 lateral gene transfer events.</title>
        <authorList>
            <person name="Petersen C."/>
            <person name="Sorensen T."/>
            <person name="Nielsen M.R."/>
            <person name="Sondergaard T.E."/>
            <person name="Sorensen J.L."/>
            <person name="Fitzpatrick D.A."/>
            <person name="Frisvad J.C."/>
            <person name="Nielsen K.L."/>
        </authorList>
    </citation>
    <scope>NUCLEOTIDE SEQUENCE</scope>
    <source>
        <strain evidence="2">IBT 30069</strain>
    </source>
</reference>
<feature type="compositionally biased region" description="Polar residues" evidence="1">
    <location>
        <begin position="43"/>
        <end position="52"/>
    </location>
</feature>
<feature type="compositionally biased region" description="Basic and acidic residues" evidence="1">
    <location>
        <begin position="21"/>
        <end position="37"/>
    </location>
</feature>
<accession>A0A9W9GBM0</accession>
<proteinExistence type="predicted"/>
<organism evidence="2 3">
    <name type="scientific">Penicillium angulare</name>
    <dbReference type="NCBI Taxonomy" id="116970"/>
    <lineage>
        <taxon>Eukaryota</taxon>
        <taxon>Fungi</taxon>
        <taxon>Dikarya</taxon>
        <taxon>Ascomycota</taxon>
        <taxon>Pezizomycotina</taxon>
        <taxon>Eurotiomycetes</taxon>
        <taxon>Eurotiomycetidae</taxon>
        <taxon>Eurotiales</taxon>
        <taxon>Aspergillaceae</taxon>
        <taxon>Penicillium</taxon>
    </lineage>
</organism>
<dbReference type="EMBL" id="JAPQKH010000001">
    <property type="protein sequence ID" value="KAJ5115809.1"/>
    <property type="molecule type" value="Genomic_DNA"/>
</dbReference>
<sequence length="85" mass="9754">MVTRSRTNTVGSQDEICVECDHRSDNDTGSRVDRWNGDDSGNENDNQTLRQSSFDRSHRSQETLLFEKNTPFMVTSWTANRCGRP</sequence>
<evidence type="ECO:0000256" key="1">
    <source>
        <dbReference type="SAM" id="MobiDB-lite"/>
    </source>
</evidence>
<name>A0A9W9GBM0_9EURO</name>
<gene>
    <name evidence="2" type="ORF">N7456_000157</name>
</gene>
<evidence type="ECO:0000313" key="2">
    <source>
        <dbReference type="EMBL" id="KAJ5115809.1"/>
    </source>
</evidence>
<protein>
    <submittedName>
        <fullName evidence="2">Uncharacterized protein</fullName>
    </submittedName>
</protein>
<evidence type="ECO:0000313" key="3">
    <source>
        <dbReference type="Proteomes" id="UP001149165"/>
    </source>
</evidence>
<dbReference type="AlphaFoldDB" id="A0A9W9GBM0"/>
<comment type="caution">
    <text evidence="2">The sequence shown here is derived from an EMBL/GenBank/DDBJ whole genome shotgun (WGS) entry which is preliminary data.</text>
</comment>